<feature type="domain" description="FCP1 homology" evidence="2">
    <location>
        <begin position="1"/>
        <end position="168"/>
    </location>
</feature>
<protein>
    <recommendedName>
        <fullName evidence="1">Mitochondrial import inner membrane translocase subunit TIM50</fullName>
    </recommendedName>
</protein>
<dbReference type="InterPro" id="IPR023214">
    <property type="entry name" value="HAD_sf"/>
</dbReference>
<dbReference type="STRING" id="1805483.A0A177ECF9"/>
<dbReference type="SUPFAM" id="SSF56784">
    <property type="entry name" value="HAD-like"/>
    <property type="match status" value="1"/>
</dbReference>
<accession>A0A177ECF9</accession>
<dbReference type="OrthoDB" id="1711508at2759"/>
<reference evidence="3 4" key="1">
    <citation type="submission" date="2016-02" db="EMBL/GenBank/DDBJ databases">
        <title>Discovery of a natural microsporidian pathogen with a broad tissue tropism in Caenorhabditis elegans.</title>
        <authorList>
            <person name="Luallen R.J."/>
            <person name="Reinke A.W."/>
            <person name="Tong L."/>
            <person name="Botts M.R."/>
            <person name="Felix M.-A."/>
            <person name="Troemel E.R."/>
        </authorList>
    </citation>
    <scope>NUCLEOTIDE SEQUENCE [LARGE SCALE GENOMIC DNA]</scope>
    <source>
        <strain evidence="3 4">JUm2807</strain>
    </source>
</reference>
<dbReference type="Gene3D" id="3.40.50.1000">
    <property type="entry name" value="HAD superfamily/HAD-like"/>
    <property type="match status" value="1"/>
</dbReference>
<dbReference type="GO" id="GO:0015031">
    <property type="term" value="P:protein transport"/>
    <property type="evidence" value="ECO:0007669"/>
    <property type="project" value="UniProtKB-KW"/>
</dbReference>
<keyword evidence="4" id="KW-1185">Reference proteome</keyword>
<comment type="function">
    <text evidence="1">Essential component of the TIM23 complex, a complex that mediates the translocation of transit peptide-containing proteins across the mitochondrial inner membrane.</text>
</comment>
<organism evidence="3 4">
    <name type="scientific">Nematocida displodere</name>
    <dbReference type="NCBI Taxonomy" id="1805483"/>
    <lineage>
        <taxon>Eukaryota</taxon>
        <taxon>Fungi</taxon>
        <taxon>Fungi incertae sedis</taxon>
        <taxon>Microsporidia</taxon>
        <taxon>Nematocida</taxon>
    </lineage>
</organism>
<keyword evidence="1" id="KW-0813">Transport</keyword>
<evidence type="ECO:0000313" key="3">
    <source>
        <dbReference type="EMBL" id="OAG29201.1"/>
    </source>
</evidence>
<name>A0A177ECF9_9MICR</name>
<evidence type="ECO:0000259" key="2">
    <source>
        <dbReference type="PROSITE" id="PS50969"/>
    </source>
</evidence>
<dbReference type="GeneID" id="93647624"/>
<sequence>MIQERVFVFDLNGTLVTRVKENKREYLQVRDADERLRGCDDLIYVRPHLKELARFLHTYAIPYVFWTTAMEHNGAQLLSIVSSLGMNQHKLALFGTHATPIPGHPYKKYKDLSVLSTMLKVPLETLRLIDDEEIKSIQKDQFIKIDCYDPKNTQDTALVQLIDTLKAELGLGSDTE</sequence>
<dbReference type="InterPro" id="IPR036412">
    <property type="entry name" value="HAD-like_sf"/>
</dbReference>
<dbReference type="VEuPathDB" id="MicrosporidiaDB:NEDG_01274"/>
<comment type="subunit">
    <text evidence="1">Component of the TIM23 complex.</text>
</comment>
<dbReference type="PROSITE" id="PS01228">
    <property type="entry name" value="COF_1"/>
    <property type="match status" value="1"/>
</dbReference>
<gene>
    <name evidence="3" type="ORF">NEDG_01274</name>
</gene>
<dbReference type="GO" id="GO:0005744">
    <property type="term" value="C:TIM23 mitochondrial import inner membrane translocase complex"/>
    <property type="evidence" value="ECO:0007669"/>
    <property type="project" value="UniProtKB-UniRule"/>
</dbReference>
<dbReference type="PROSITE" id="PS50969">
    <property type="entry name" value="FCP1"/>
    <property type="match status" value="1"/>
</dbReference>
<dbReference type="InterPro" id="IPR050365">
    <property type="entry name" value="TIM50"/>
</dbReference>
<dbReference type="EMBL" id="LTDL01000041">
    <property type="protein sequence ID" value="OAG29201.1"/>
    <property type="molecule type" value="Genomic_DNA"/>
</dbReference>
<proteinExistence type="inferred from homology"/>
<dbReference type="InterPro" id="IPR004274">
    <property type="entry name" value="FCP1_dom"/>
</dbReference>
<keyword evidence="1" id="KW-0811">Translocation</keyword>
<keyword evidence="1" id="KW-0809">Transit peptide</keyword>
<comment type="caution">
    <text evidence="3">The sequence shown here is derived from an EMBL/GenBank/DDBJ whole genome shotgun (WGS) entry which is preliminary data.</text>
</comment>
<keyword evidence="1" id="KW-0496">Mitochondrion</keyword>
<comment type="subcellular location">
    <subcellularLocation>
        <location evidence="1">Mitochondrion inner membrane</location>
        <topology evidence="1">Single-pass membrane protein</topology>
    </subcellularLocation>
</comment>
<dbReference type="AlphaFoldDB" id="A0A177ECF9"/>
<evidence type="ECO:0000313" key="4">
    <source>
        <dbReference type="Proteomes" id="UP000185944"/>
    </source>
</evidence>
<dbReference type="PANTHER" id="PTHR12210">
    <property type="entry name" value="DULLARD PROTEIN PHOSPHATASE"/>
    <property type="match status" value="1"/>
</dbReference>
<dbReference type="RefSeq" id="XP_067543880.1">
    <property type="nucleotide sequence ID" value="XM_067688692.1"/>
</dbReference>
<keyword evidence="1" id="KW-0653">Protein transport</keyword>
<evidence type="ECO:0000256" key="1">
    <source>
        <dbReference type="RuleBase" id="RU365079"/>
    </source>
</evidence>
<dbReference type="Pfam" id="PF03031">
    <property type="entry name" value="NIF"/>
    <property type="match status" value="1"/>
</dbReference>
<comment type="similarity">
    <text evidence="1">Belongs to the TIM50 family.</text>
</comment>
<dbReference type="Proteomes" id="UP000185944">
    <property type="component" value="Unassembled WGS sequence"/>
</dbReference>